<sequence length="382" mass="42579">MLGFDDTMSTDHDWTARVVLHLDNADSEIVGTLQEELAGSMPPRYGGVPTNVEVATVADYFQTQLGLDISQQWDAYDWISLAEHRLCEITSGAVFHDEVGLHDIRKRLSYYPRDVWYYLLGAAWWRVHPELNLVGRTGYVGDDVGSSLIAAEMVSALMHLSFLIERRYAPYRKWLGTAFARLQIASNLLPKLQQVLRSQTWQEREQALTAAYSIVAEACNDLRLTDAVPLKHTRMWQRPFTVSWADFPTALTAQIQDPTTRAFATNWSTASGVDQVREILWTPRGRPAVRQLAANWLPIGDEGLPTRLTRRCWPSGGGASPVASSVARGGPRVDIMSLIGQPDRDKRPAPTDQPDHRIDRNQFQPPGHLALGGSTGLGQPAT</sequence>
<dbReference type="Proteomes" id="UP000704762">
    <property type="component" value="Unassembled WGS sequence"/>
</dbReference>
<dbReference type="RefSeq" id="WP_204915868.1">
    <property type="nucleotide sequence ID" value="NZ_BAAAQP010000003.1"/>
</dbReference>
<gene>
    <name evidence="3" type="ORF">JOE57_000061</name>
</gene>
<evidence type="ECO:0000313" key="3">
    <source>
        <dbReference type="EMBL" id="MBM7797140.1"/>
    </source>
</evidence>
<evidence type="ECO:0000256" key="1">
    <source>
        <dbReference type="SAM" id="MobiDB-lite"/>
    </source>
</evidence>
<name>A0ABS2RDR9_9ACTN</name>
<evidence type="ECO:0000313" key="4">
    <source>
        <dbReference type="Proteomes" id="UP000704762"/>
    </source>
</evidence>
<dbReference type="InterPro" id="IPR025117">
    <property type="entry name" value="DUF4037"/>
</dbReference>
<keyword evidence="4" id="KW-1185">Reference proteome</keyword>
<feature type="domain" description="DUF4037" evidence="2">
    <location>
        <begin position="78"/>
        <end position="175"/>
    </location>
</feature>
<proteinExistence type="predicted"/>
<dbReference type="EMBL" id="JAFBCF010000001">
    <property type="protein sequence ID" value="MBM7797140.1"/>
    <property type="molecule type" value="Genomic_DNA"/>
</dbReference>
<accession>A0ABS2RDR9</accession>
<reference evidence="3 4" key="1">
    <citation type="submission" date="2021-01" db="EMBL/GenBank/DDBJ databases">
        <title>Sequencing the genomes of 1000 actinobacteria strains.</title>
        <authorList>
            <person name="Klenk H.-P."/>
        </authorList>
    </citation>
    <scope>NUCLEOTIDE SEQUENCE [LARGE SCALE GENOMIC DNA]</scope>
    <source>
        <strain evidence="3 4">DSM 18662</strain>
    </source>
</reference>
<evidence type="ECO:0000259" key="2">
    <source>
        <dbReference type="Pfam" id="PF13228"/>
    </source>
</evidence>
<dbReference type="Pfam" id="PF13228">
    <property type="entry name" value="DUF4037"/>
    <property type="match status" value="1"/>
</dbReference>
<organism evidence="3 4">
    <name type="scientific">Microlunatus panaciterrae</name>
    <dbReference type="NCBI Taxonomy" id="400768"/>
    <lineage>
        <taxon>Bacteria</taxon>
        <taxon>Bacillati</taxon>
        <taxon>Actinomycetota</taxon>
        <taxon>Actinomycetes</taxon>
        <taxon>Propionibacteriales</taxon>
        <taxon>Propionibacteriaceae</taxon>
        <taxon>Microlunatus</taxon>
    </lineage>
</organism>
<comment type="caution">
    <text evidence="3">The sequence shown here is derived from an EMBL/GenBank/DDBJ whole genome shotgun (WGS) entry which is preliminary data.</text>
</comment>
<feature type="region of interest" description="Disordered" evidence="1">
    <location>
        <begin position="336"/>
        <end position="382"/>
    </location>
</feature>
<protein>
    <recommendedName>
        <fullName evidence="2">DUF4037 domain-containing protein</fullName>
    </recommendedName>
</protein>
<feature type="compositionally biased region" description="Basic and acidic residues" evidence="1">
    <location>
        <begin position="342"/>
        <end position="360"/>
    </location>
</feature>